<sequence length="136" mass="15577">NLSQNSELFPVSNNPNFLNTRNIGIEYCENFRIQLEIITYKINIKYVEDAAKLCAMPHMSKSESALFCVSVIIADDATCLGFLVVFHNQRLLKYIPTLHKGIHLFDTVVQFENICGRIHNSGRCFCELLLNRILLL</sequence>
<evidence type="ECO:0000313" key="1">
    <source>
        <dbReference type="EMBL" id="KAH9315325.1"/>
    </source>
</evidence>
<feature type="non-terminal residue" evidence="1">
    <location>
        <position position="136"/>
    </location>
</feature>
<protein>
    <submittedName>
        <fullName evidence="1">Uncharacterized protein</fullName>
    </submittedName>
</protein>
<organism evidence="1 2">
    <name type="scientific">Taxus chinensis</name>
    <name type="common">Chinese yew</name>
    <name type="synonym">Taxus wallichiana var. chinensis</name>
    <dbReference type="NCBI Taxonomy" id="29808"/>
    <lineage>
        <taxon>Eukaryota</taxon>
        <taxon>Viridiplantae</taxon>
        <taxon>Streptophyta</taxon>
        <taxon>Embryophyta</taxon>
        <taxon>Tracheophyta</taxon>
        <taxon>Spermatophyta</taxon>
        <taxon>Pinopsida</taxon>
        <taxon>Pinidae</taxon>
        <taxon>Conifers II</taxon>
        <taxon>Cupressales</taxon>
        <taxon>Taxaceae</taxon>
        <taxon>Taxus</taxon>
    </lineage>
</organism>
<dbReference type="AlphaFoldDB" id="A0AA38G4G6"/>
<gene>
    <name evidence="1" type="ORF">KI387_023952</name>
</gene>
<proteinExistence type="predicted"/>
<dbReference type="Proteomes" id="UP000824469">
    <property type="component" value="Unassembled WGS sequence"/>
</dbReference>
<reference evidence="1 2" key="1">
    <citation type="journal article" date="2021" name="Nat. Plants">
        <title>The Taxus genome provides insights into paclitaxel biosynthesis.</title>
        <authorList>
            <person name="Xiong X."/>
            <person name="Gou J."/>
            <person name="Liao Q."/>
            <person name="Li Y."/>
            <person name="Zhou Q."/>
            <person name="Bi G."/>
            <person name="Li C."/>
            <person name="Du R."/>
            <person name="Wang X."/>
            <person name="Sun T."/>
            <person name="Guo L."/>
            <person name="Liang H."/>
            <person name="Lu P."/>
            <person name="Wu Y."/>
            <person name="Zhang Z."/>
            <person name="Ro D.K."/>
            <person name="Shang Y."/>
            <person name="Huang S."/>
            <person name="Yan J."/>
        </authorList>
    </citation>
    <scope>NUCLEOTIDE SEQUENCE [LARGE SCALE GENOMIC DNA]</scope>
    <source>
        <strain evidence="1">Ta-2019</strain>
    </source>
</reference>
<evidence type="ECO:0000313" key="2">
    <source>
        <dbReference type="Proteomes" id="UP000824469"/>
    </source>
</evidence>
<name>A0AA38G4G6_TAXCH</name>
<accession>A0AA38G4G6</accession>
<comment type="caution">
    <text evidence="1">The sequence shown here is derived from an EMBL/GenBank/DDBJ whole genome shotgun (WGS) entry which is preliminary data.</text>
</comment>
<feature type="non-terminal residue" evidence="1">
    <location>
        <position position="1"/>
    </location>
</feature>
<dbReference type="EMBL" id="JAHRHJ020000005">
    <property type="protein sequence ID" value="KAH9315325.1"/>
    <property type="molecule type" value="Genomic_DNA"/>
</dbReference>
<keyword evidence="2" id="KW-1185">Reference proteome</keyword>